<feature type="signal peptide" evidence="2">
    <location>
        <begin position="1"/>
        <end position="27"/>
    </location>
</feature>
<dbReference type="PANTHER" id="PTHR33512">
    <property type="entry name" value="PROTEIN, PUTATIVE (DUF1191)-RELATED"/>
    <property type="match status" value="1"/>
</dbReference>
<comment type="caution">
    <text evidence="3">The sequence shown here is derived from an EMBL/GenBank/DDBJ whole genome shotgun (WGS) entry which is preliminary data.</text>
</comment>
<evidence type="ECO:0000256" key="2">
    <source>
        <dbReference type="SAM" id="SignalP"/>
    </source>
</evidence>
<dbReference type="Proteomes" id="UP001412067">
    <property type="component" value="Unassembled WGS sequence"/>
</dbReference>
<accession>A0ABR2N1W3</accession>
<proteinExistence type="predicted"/>
<dbReference type="PANTHER" id="PTHR33512:SF33">
    <property type="entry name" value="OS06G0158800 PROTEIN"/>
    <property type="match status" value="1"/>
</dbReference>
<keyword evidence="1" id="KW-1133">Transmembrane helix</keyword>
<evidence type="ECO:0000256" key="1">
    <source>
        <dbReference type="SAM" id="Phobius"/>
    </source>
</evidence>
<feature type="chain" id="PRO_5046892752" evidence="2">
    <location>
        <begin position="28"/>
        <end position="317"/>
    </location>
</feature>
<reference evidence="3 4" key="1">
    <citation type="journal article" date="2022" name="Nat. Plants">
        <title>Genomes of leafy and leafless Platanthera orchids illuminate the evolution of mycoheterotrophy.</title>
        <authorList>
            <person name="Li M.H."/>
            <person name="Liu K.W."/>
            <person name="Li Z."/>
            <person name="Lu H.C."/>
            <person name="Ye Q.L."/>
            <person name="Zhang D."/>
            <person name="Wang J.Y."/>
            <person name="Li Y.F."/>
            <person name="Zhong Z.M."/>
            <person name="Liu X."/>
            <person name="Yu X."/>
            <person name="Liu D.K."/>
            <person name="Tu X.D."/>
            <person name="Liu B."/>
            <person name="Hao Y."/>
            <person name="Liao X.Y."/>
            <person name="Jiang Y.T."/>
            <person name="Sun W.H."/>
            <person name="Chen J."/>
            <person name="Chen Y.Q."/>
            <person name="Ai Y."/>
            <person name="Zhai J.W."/>
            <person name="Wu S.S."/>
            <person name="Zhou Z."/>
            <person name="Hsiao Y.Y."/>
            <person name="Wu W.L."/>
            <person name="Chen Y.Y."/>
            <person name="Lin Y.F."/>
            <person name="Hsu J.L."/>
            <person name="Li C.Y."/>
            <person name="Wang Z.W."/>
            <person name="Zhao X."/>
            <person name="Zhong W.Y."/>
            <person name="Ma X.K."/>
            <person name="Ma L."/>
            <person name="Huang J."/>
            <person name="Chen G.Z."/>
            <person name="Huang M.Z."/>
            <person name="Huang L."/>
            <person name="Peng D.H."/>
            <person name="Luo Y.B."/>
            <person name="Zou S.Q."/>
            <person name="Chen S.P."/>
            <person name="Lan S."/>
            <person name="Tsai W.C."/>
            <person name="Van de Peer Y."/>
            <person name="Liu Z.J."/>
        </authorList>
    </citation>
    <scope>NUCLEOTIDE SEQUENCE [LARGE SCALE GENOMIC DNA]</scope>
    <source>
        <strain evidence="3">Lor288</strain>
    </source>
</reference>
<keyword evidence="1" id="KW-0812">Transmembrane</keyword>
<name>A0ABR2N1W3_9ASPA</name>
<dbReference type="InterPro" id="IPR010605">
    <property type="entry name" value="DUF1191"/>
</dbReference>
<evidence type="ECO:0000313" key="3">
    <source>
        <dbReference type="EMBL" id="KAK8970143.1"/>
    </source>
</evidence>
<evidence type="ECO:0000313" key="4">
    <source>
        <dbReference type="Proteomes" id="UP001412067"/>
    </source>
</evidence>
<gene>
    <name evidence="3" type="ORF">KSP40_PGU020418</name>
</gene>
<keyword evidence="4" id="KW-1185">Reference proteome</keyword>
<dbReference type="EMBL" id="JBBWWR010000002">
    <property type="protein sequence ID" value="KAK8970143.1"/>
    <property type="molecule type" value="Genomic_DNA"/>
</dbReference>
<keyword evidence="1" id="KW-0472">Membrane</keyword>
<sequence length="317" mass="34074">MSRRRFVPSLLAPFLLLLSVSLFAASGEQSNDRFSGLDTLIRNRAFLSLPLHRTGDPYRVRLPSNLSAVTAVAVRLRGADLWLRGAGVGSFHLPPGIFTGPYARRTLLVFYDLGNLSASYFSVSGNVLIAPVMVCLAYDASNATFFPSTAGIRELSLQPTRDLITIAFSAPAERSMLAAARCVQFMPNGSASVGAGVMEGMRCTATGTGHFSVVVPVAVTESRRAAEAVKKEGRRWLVWVWVALGCGAAAAVGLGLGLRVTRVGRKRRFEEMERKAEEGEVLDRVWVGGSKMPAAVVAARTQPVIENEIITLASATY</sequence>
<dbReference type="Pfam" id="PF06697">
    <property type="entry name" value="DUF1191"/>
    <property type="match status" value="1"/>
</dbReference>
<organism evidence="3 4">
    <name type="scientific">Platanthera guangdongensis</name>
    <dbReference type="NCBI Taxonomy" id="2320717"/>
    <lineage>
        <taxon>Eukaryota</taxon>
        <taxon>Viridiplantae</taxon>
        <taxon>Streptophyta</taxon>
        <taxon>Embryophyta</taxon>
        <taxon>Tracheophyta</taxon>
        <taxon>Spermatophyta</taxon>
        <taxon>Magnoliopsida</taxon>
        <taxon>Liliopsida</taxon>
        <taxon>Asparagales</taxon>
        <taxon>Orchidaceae</taxon>
        <taxon>Orchidoideae</taxon>
        <taxon>Orchideae</taxon>
        <taxon>Orchidinae</taxon>
        <taxon>Platanthera</taxon>
    </lineage>
</organism>
<keyword evidence="2" id="KW-0732">Signal</keyword>
<protein>
    <submittedName>
        <fullName evidence="3">Uncharacterized protein</fullName>
    </submittedName>
</protein>
<feature type="transmembrane region" description="Helical" evidence="1">
    <location>
        <begin position="236"/>
        <end position="258"/>
    </location>
</feature>